<dbReference type="PANTHER" id="PTHR37936:SF3">
    <property type="entry name" value="TRANSPOSASE INSC FOR INSERTION ELEMENT IS2A-RELATED"/>
    <property type="match status" value="1"/>
</dbReference>
<reference evidence="2" key="1">
    <citation type="submission" date="2017-07" db="EMBL/GenBank/DDBJ databases">
        <title>Escherichia coli strain J53/pNIT-HK plasmid pNIT-HK, complete sequence.</title>
        <authorList>
            <person name="Ho P.L."/>
            <person name="Liu C.J."/>
            <person name="Lau A."/>
            <person name="Lai E.L.Y."/>
            <person name="Chow K.H."/>
        </authorList>
    </citation>
    <scope>NUCLEOTIDE SEQUENCE</scope>
    <source>
        <strain evidence="2">J53/pNIT-HK</strain>
        <plasmid evidence="2">pNIT-HK</plasmid>
    </source>
</reference>
<name>A0A2P1H200_ECOLX</name>
<evidence type="ECO:0000313" key="2">
    <source>
        <dbReference type="EMBL" id="AVN57421.1"/>
    </source>
</evidence>
<dbReference type="Gene3D" id="3.30.420.10">
    <property type="entry name" value="Ribonuclease H-like superfamily/Ribonuclease H"/>
    <property type="match status" value="1"/>
</dbReference>
<dbReference type="InterPro" id="IPR048020">
    <property type="entry name" value="Transpos_IS3"/>
</dbReference>
<geneLocation type="plasmid" evidence="2">
    <name>pNIT-HK</name>
</geneLocation>
<dbReference type="SUPFAM" id="SSF53098">
    <property type="entry name" value="Ribonuclease H-like"/>
    <property type="match status" value="1"/>
</dbReference>
<keyword evidence="2" id="KW-0614">Plasmid</keyword>
<dbReference type="InterPro" id="IPR009057">
    <property type="entry name" value="Homeodomain-like_sf"/>
</dbReference>
<dbReference type="Pfam" id="PF13276">
    <property type="entry name" value="HTH_21"/>
    <property type="match status" value="1"/>
</dbReference>
<dbReference type="Pfam" id="PF01527">
    <property type="entry name" value="HTH_Tnp_1"/>
    <property type="match status" value="1"/>
</dbReference>
<dbReference type="NCBIfam" id="NF006928">
    <property type="entry name" value="PRK09413.1"/>
    <property type="match status" value="1"/>
</dbReference>
<dbReference type="InterPro" id="IPR012337">
    <property type="entry name" value="RNaseH-like_sf"/>
</dbReference>
<dbReference type="GO" id="GO:0015074">
    <property type="term" value="P:DNA integration"/>
    <property type="evidence" value="ECO:0007669"/>
    <property type="project" value="InterPro"/>
</dbReference>
<dbReference type="Pfam" id="PF13683">
    <property type="entry name" value="rve_3"/>
    <property type="match status" value="1"/>
</dbReference>
<dbReference type="InterPro" id="IPR002514">
    <property type="entry name" value="Transposase_8"/>
</dbReference>
<evidence type="ECO:0000256" key="1">
    <source>
        <dbReference type="ARBA" id="ARBA00009964"/>
    </source>
</evidence>
<dbReference type="InterPro" id="IPR001584">
    <property type="entry name" value="Integrase_cat-core"/>
</dbReference>
<dbReference type="AlphaFoldDB" id="A0A2P1H200"/>
<dbReference type="EMBL" id="MF474175">
    <property type="protein sequence ID" value="AVN57421.1"/>
    <property type="molecule type" value="Genomic_DNA"/>
</dbReference>
<dbReference type="SUPFAM" id="SSF46689">
    <property type="entry name" value="Homeodomain-like"/>
    <property type="match status" value="1"/>
</dbReference>
<sequence>MIVLILVFRLVIGEQMIDVLGPEKRRRRTTQEKIAIVQQSFEPGMTVSLVARQHGVAASQLFLWRKQYQEGSLTAVAAGEQVVPASELAAAMKQIKELQRLLDKKTMENELLKEAVEYGRGKKVDSARALIARGWGVSLVSRCLRVSRAQLHVILRRTDDWMDGRRSRHTDDTDVLLRIHHVIGELPTYGYRRVWALLRRQAELDGMPAINAKRVYRIMRQNALLLERKPAVPPSKRAHTGRVAVKESNQRWCSDGFEFRCDNGEKLRVTFALDCCDREALHWAVTTGGFNSETVQDVMLGAVERRFGNELPASPVEWLTDNGSCYRANETRQFARMLGLEPKNTAMRSPESNGIAESFVKTIKRDYISIMPKPDGLTAAKNLAEAFEHYNEWHPHSALGYRSPREYLRQRAYNGLSDNRCLEI</sequence>
<dbReference type="InterPro" id="IPR036397">
    <property type="entry name" value="RNaseH_sf"/>
</dbReference>
<dbReference type="PROSITE" id="PS50994">
    <property type="entry name" value="INTEGRASE"/>
    <property type="match status" value="1"/>
</dbReference>
<dbReference type="GO" id="GO:0004803">
    <property type="term" value="F:transposase activity"/>
    <property type="evidence" value="ECO:0007669"/>
    <property type="project" value="InterPro"/>
</dbReference>
<dbReference type="PANTHER" id="PTHR37936">
    <property type="entry name" value="TRANSPOSASE INSC FOR INSERTION ELEMENT IS2A-RELATED"/>
    <property type="match status" value="1"/>
</dbReference>
<dbReference type="GO" id="GO:0003677">
    <property type="term" value="F:DNA binding"/>
    <property type="evidence" value="ECO:0007669"/>
    <property type="project" value="InterPro"/>
</dbReference>
<protein>
    <submittedName>
        <fullName evidence="2">IS3 family transposase</fullName>
    </submittedName>
</protein>
<dbReference type="InterPro" id="IPR025948">
    <property type="entry name" value="HTH-like_dom"/>
</dbReference>
<organism evidence="2">
    <name type="scientific">Escherichia coli</name>
    <dbReference type="NCBI Taxonomy" id="562"/>
    <lineage>
        <taxon>Bacteria</taxon>
        <taxon>Pseudomonadati</taxon>
        <taxon>Pseudomonadota</taxon>
        <taxon>Gammaproteobacteria</taxon>
        <taxon>Enterobacterales</taxon>
        <taxon>Enterobacteriaceae</taxon>
        <taxon>Escherichia</taxon>
    </lineage>
</organism>
<dbReference type="NCBIfam" id="NF006918">
    <property type="entry name" value="PRK09409.1"/>
    <property type="match status" value="1"/>
</dbReference>
<accession>A0A2P1H200</accession>
<proteinExistence type="inferred from homology"/>
<comment type="similarity">
    <text evidence="1">Belongs to the transposase 8 family.</text>
</comment>
<dbReference type="GO" id="GO:0006313">
    <property type="term" value="P:DNA transposition"/>
    <property type="evidence" value="ECO:0007669"/>
    <property type="project" value="InterPro"/>
</dbReference>
<dbReference type="NCBIfam" id="NF033516">
    <property type="entry name" value="transpos_IS3"/>
    <property type="match status" value="1"/>
</dbReference>